<dbReference type="GO" id="GO:0005524">
    <property type="term" value="F:ATP binding"/>
    <property type="evidence" value="ECO:0007669"/>
    <property type="project" value="UniProtKB-KW"/>
</dbReference>
<dbReference type="Gene3D" id="1.10.10.10">
    <property type="entry name" value="Winged helix-like DNA-binding domain superfamily/Winged helix DNA-binding domain"/>
    <property type="match status" value="1"/>
</dbReference>
<dbReference type="Pfam" id="PF23445">
    <property type="entry name" value="WHD_SNRNP200"/>
    <property type="match status" value="1"/>
</dbReference>
<dbReference type="InterPro" id="IPR057842">
    <property type="entry name" value="WH_MER3"/>
</dbReference>
<comment type="similarity">
    <text evidence="1">Belongs to the helicase family. SKI2 subfamily.</text>
</comment>
<dbReference type="Pfam" id="PF00271">
    <property type="entry name" value="Helicase_C"/>
    <property type="match status" value="1"/>
</dbReference>
<evidence type="ECO:0000256" key="7">
    <source>
        <dbReference type="ARBA" id="ARBA00023254"/>
    </source>
</evidence>
<sequence>MDLGESSRVRHFDCSAPDQGRPTRTASKYFGDDPASGFAFAPAVPRHSAPFTSAQHDGSGRILQHLPEYQLAVPASTRAPFSNAAPRQVGPTLPDYGGFGYVQRSLRSHHVPNTSIGDPTRSIVHRSNPRQVGVHSSPSTQSTHHEILANLRGGIPLQPSADRNTTLYTSPLDYAIQDTRTSIFPQNKPGLCLSQTIDQPMGGKQFNGQNNLFTPPSYQSGAARQWNGPGHSIQSSPPRAVQQDSPCPPGRKSLQTGFRRHDAPLFPTSSENTVEDDELSGPAEVREHSPGPVARYKFTNETYTSNNRSNNRGHLPAKAHGIQLIAPQQALPDRQVQNVFPYELFNAVQSKCFGPVYQTDDNVVVAAPTGSGKTALLELAICRLIGTCFESEDFKIVYQAPIKSLCSERARDWTKKFENFGLIVAELTGDTTANQMSIVRNASIIVTTPEKWDSITRKWKDHVKLLQMVKLFLIDEVHMLSDPRGATLEAVVSRMKTIGANVRFIALSATIPNSDDIAVWLGKDHTNKHLPAHRETFGEEFRPVKLQKHVFGYEAPANEFGFDKVLDGKLPNLIGQYSHKKPILIFCMTKKSCETAAEILADWWTRSKGALRAWPSPKEGLSVLNKDLQNFVSCGVAFHHAGLEQRDRQAVESAFLQGNINVICCTSTLAMGVNLPCHLVVLKGTTCFKDSGIAEYSDLEVMQMLGRAGRPQFDDSAVAIIMTRRKKAERYEKMISGQETIQSTLHLNLIAHLNSEIGLGTVHDLHTAKRWLCGTFLSVRMRKNPTYYKINGIEQGQNSDAVLERVCKRDIKLLQDNQLVTMDEHFSNTEYGSAMSRYMVPFETMLLLLTVPDHARVEEILQILSRASEFKDLKMRTNERRRLRDLNNSPLLKYPIKENVSSVAHKVFLIIQIQLSGIELPTDSGSVASDRRQFMLDKSIIFDRMKRLIRCVVDCKAYNCDAIAMRNALDLARAISSDYWENSPLQVRQIPQLGPVAMRKLAGNHITSVEQLVCMDSAQLERVIGRNPPFGSKMLKVLSGFPRLTIQGSIVSILDSKSVDTVKVKAASKLGLVNGRAVPWLGRLHSLTFTAETSDGSLVNFWRGNIKMLEDGLTLEFIAELTHPEDDILCRIACDEIVGTSRSSVIKHDIPSSAFPQPKSKRTSGSQMGNVKQHFETRDEFGGDDFEEEDFLALVDDTHLDQSGEGEEEFPDIDEVINQPKLKPKTPTTMKPVEQKPIRMWNGKFQCNHNCRDGQPTKNGRLCKHKCCREGVDKPPKVRSSKIRLSENELQHKNPSHSIIKLNKFSNKDQANVEHIDLAEDPKEVPHPSILPRDYQNLIDLHTNVQMDQSLRRVKSTPQFVYGTGKNVHSFLEPKEESVARAKRLPLDPFAESDDDSLPPVSKLAQYSQDQLEQQDRCGDAYTENDMGYGSKSTQGFTVKSNLLDNDTKTGDVDEFSDLGDFNDGVELVTLKSSSPKLPTTSFVESIVDFSACSEPQPSMTSLPVRTSTKRDADTSLQNSEPKPKVRRVTRHDEPSKQVIQRSMPAWISEFDPELIAELGDLVEFED</sequence>
<dbReference type="PANTHER" id="PTHR47835">
    <property type="entry name" value="HFM1, ATP DEPENDENT DNA HELICASE HOMOLOG"/>
    <property type="match status" value="1"/>
</dbReference>
<dbReference type="SMART" id="SM00973">
    <property type="entry name" value="Sec63"/>
    <property type="match status" value="1"/>
</dbReference>
<dbReference type="InterPro" id="IPR004179">
    <property type="entry name" value="Sec63-dom"/>
</dbReference>
<feature type="region of interest" description="Disordered" evidence="11">
    <location>
        <begin position="1"/>
        <end position="30"/>
    </location>
</feature>
<feature type="region of interest" description="Disordered" evidence="11">
    <location>
        <begin position="1149"/>
        <end position="1170"/>
    </location>
</feature>
<accession>A0A3D8T854</accession>
<evidence type="ECO:0000313" key="15">
    <source>
        <dbReference type="Proteomes" id="UP000256328"/>
    </source>
</evidence>
<dbReference type="GO" id="GO:0043138">
    <property type="term" value="F:3'-5' DNA helicase activity"/>
    <property type="evidence" value="ECO:0007669"/>
    <property type="project" value="UniProtKB-EC"/>
</dbReference>
<gene>
    <name evidence="14" type="ORF">BP5796_00489</name>
</gene>
<evidence type="ECO:0000256" key="8">
    <source>
        <dbReference type="ARBA" id="ARBA00034617"/>
    </source>
</evidence>
<organism evidence="14 15">
    <name type="scientific">Coleophoma crateriformis</name>
    <dbReference type="NCBI Taxonomy" id="565419"/>
    <lineage>
        <taxon>Eukaryota</taxon>
        <taxon>Fungi</taxon>
        <taxon>Dikarya</taxon>
        <taxon>Ascomycota</taxon>
        <taxon>Pezizomycotina</taxon>
        <taxon>Leotiomycetes</taxon>
        <taxon>Helotiales</taxon>
        <taxon>Dermateaceae</taxon>
        <taxon>Coleophoma</taxon>
    </lineage>
</organism>
<dbReference type="GO" id="GO:0016787">
    <property type="term" value="F:hydrolase activity"/>
    <property type="evidence" value="ECO:0007669"/>
    <property type="project" value="UniProtKB-KW"/>
</dbReference>
<dbReference type="InterPro" id="IPR052247">
    <property type="entry name" value="Meiotic_Crossover_Helicase"/>
</dbReference>
<dbReference type="FunFam" id="3.40.50.300:FF:001076">
    <property type="entry name" value="ATP-dependent DNA helicase MER3"/>
    <property type="match status" value="1"/>
</dbReference>
<proteinExistence type="inferred from homology"/>
<evidence type="ECO:0000256" key="5">
    <source>
        <dbReference type="ARBA" id="ARBA00022840"/>
    </source>
</evidence>
<feature type="region of interest" description="Disordered" evidence="11">
    <location>
        <begin position="210"/>
        <end position="294"/>
    </location>
</feature>
<evidence type="ECO:0000256" key="6">
    <source>
        <dbReference type="ARBA" id="ARBA00023235"/>
    </source>
</evidence>
<dbReference type="SMART" id="SM00487">
    <property type="entry name" value="DEXDc"/>
    <property type="match status" value="1"/>
</dbReference>
<feature type="compositionally biased region" description="Polar residues" evidence="11">
    <location>
        <begin position="232"/>
        <end position="245"/>
    </location>
</feature>
<name>A0A3D8T854_9HELO</name>
<dbReference type="FunFam" id="1.10.10.10:FF:000012">
    <property type="entry name" value="U5 small nuclear ribonucleoprotein helicase"/>
    <property type="match status" value="1"/>
</dbReference>
<evidence type="ECO:0000256" key="3">
    <source>
        <dbReference type="ARBA" id="ARBA00022801"/>
    </source>
</evidence>
<reference evidence="14 15" key="1">
    <citation type="journal article" date="2018" name="IMA Fungus">
        <title>IMA Genome-F 9: Draft genome sequence of Annulohypoxylon stygium, Aspergillus mulundensis, Berkeleyomyces basicola (syn. Thielaviopsis basicola), Ceratocystis smalleyi, two Cercospora beticola strains, Coleophoma cylindrospora, Fusarium fracticaudum, Phialophora cf. hyalina, and Morchella septimelata.</title>
        <authorList>
            <person name="Wingfield B.D."/>
            <person name="Bills G.F."/>
            <person name="Dong Y."/>
            <person name="Huang W."/>
            <person name="Nel W.J."/>
            <person name="Swalarsk-Parry B.S."/>
            <person name="Vaghefi N."/>
            <person name="Wilken P.M."/>
            <person name="An Z."/>
            <person name="de Beer Z.W."/>
            <person name="De Vos L."/>
            <person name="Chen L."/>
            <person name="Duong T.A."/>
            <person name="Gao Y."/>
            <person name="Hammerbacher A."/>
            <person name="Kikkert J.R."/>
            <person name="Li Y."/>
            <person name="Li H."/>
            <person name="Li K."/>
            <person name="Li Q."/>
            <person name="Liu X."/>
            <person name="Ma X."/>
            <person name="Naidoo K."/>
            <person name="Pethybridge S.J."/>
            <person name="Sun J."/>
            <person name="Steenkamp E.T."/>
            <person name="van der Nest M.A."/>
            <person name="van Wyk S."/>
            <person name="Wingfield M.J."/>
            <person name="Xiong C."/>
            <person name="Yue Q."/>
            <person name="Zhang X."/>
        </authorList>
    </citation>
    <scope>NUCLEOTIDE SEQUENCE [LARGE SCALE GENOMIC DNA]</scope>
    <source>
        <strain evidence="14 15">BP5796</strain>
    </source>
</reference>
<comment type="catalytic activity">
    <reaction evidence="8">
        <text>Couples ATP hydrolysis with the unwinding of duplex DNA by translocating in the 3'-5' direction.</text>
        <dbReference type="EC" id="5.6.2.4"/>
    </reaction>
</comment>
<dbReference type="Gene3D" id="1.10.3380.10">
    <property type="entry name" value="Sec63 N-terminal domain-like domain"/>
    <property type="match status" value="1"/>
</dbReference>
<dbReference type="SUPFAM" id="SSF158702">
    <property type="entry name" value="Sec63 N-terminal domain-like"/>
    <property type="match status" value="1"/>
</dbReference>
<dbReference type="Gene3D" id="3.40.50.300">
    <property type="entry name" value="P-loop containing nucleotide triphosphate hydrolases"/>
    <property type="match status" value="2"/>
</dbReference>
<evidence type="ECO:0000256" key="9">
    <source>
        <dbReference type="ARBA" id="ARBA00034808"/>
    </source>
</evidence>
<dbReference type="GO" id="GO:0003676">
    <property type="term" value="F:nucleic acid binding"/>
    <property type="evidence" value="ECO:0007669"/>
    <property type="project" value="InterPro"/>
</dbReference>
<keyword evidence="5" id="KW-0067">ATP-binding</keyword>
<keyword evidence="6" id="KW-0413">Isomerase</keyword>
<evidence type="ECO:0000259" key="13">
    <source>
        <dbReference type="PROSITE" id="PS51194"/>
    </source>
</evidence>
<evidence type="ECO:0000256" key="4">
    <source>
        <dbReference type="ARBA" id="ARBA00022806"/>
    </source>
</evidence>
<dbReference type="InterPro" id="IPR036388">
    <property type="entry name" value="WH-like_DNA-bd_sf"/>
</dbReference>
<dbReference type="SMART" id="SM00490">
    <property type="entry name" value="HELICc"/>
    <property type="match status" value="1"/>
</dbReference>
<comment type="caution">
    <text evidence="14">The sequence shown here is derived from an EMBL/GenBank/DDBJ whole genome shotgun (WGS) entry which is preliminary data.</text>
</comment>
<feature type="domain" description="Helicase C-terminal" evidence="13">
    <location>
        <begin position="569"/>
        <end position="757"/>
    </location>
</feature>
<feature type="compositionally biased region" description="Polar residues" evidence="11">
    <location>
        <begin position="210"/>
        <end position="222"/>
    </location>
</feature>
<keyword evidence="2" id="KW-0547">Nucleotide-binding</keyword>
<protein>
    <recommendedName>
        <fullName evidence="9">DNA 3'-5' helicase</fullName>
        <ecNumber evidence="9">5.6.2.4</ecNumber>
    </recommendedName>
</protein>
<feature type="compositionally biased region" description="Basic and acidic residues" evidence="11">
    <location>
        <begin position="1"/>
        <end position="13"/>
    </location>
</feature>
<dbReference type="OrthoDB" id="5575at2759"/>
<dbReference type="CDD" id="cd18795">
    <property type="entry name" value="SF2_C_Ski2"/>
    <property type="match status" value="1"/>
</dbReference>
<dbReference type="PANTHER" id="PTHR47835:SF3">
    <property type="entry name" value="HELICASE FOR MEIOSIS 1"/>
    <property type="match status" value="1"/>
</dbReference>
<feature type="domain" description="Helicase ATP-binding" evidence="12">
    <location>
        <begin position="354"/>
        <end position="529"/>
    </location>
</feature>
<dbReference type="InterPro" id="IPR027417">
    <property type="entry name" value="P-loop_NTPase"/>
</dbReference>
<evidence type="ECO:0000259" key="12">
    <source>
        <dbReference type="PROSITE" id="PS51192"/>
    </source>
</evidence>
<dbReference type="EMBL" id="PDLN01000001">
    <property type="protein sequence ID" value="RDW94726.1"/>
    <property type="molecule type" value="Genomic_DNA"/>
</dbReference>
<comment type="catalytic activity">
    <reaction evidence="10">
        <text>ATP + H2O = ADP + phosphate + H(+)</text>
        <dbReference type="Rhea" id="RHEA:13065"/>
        <dbReference type="ChEBI" id="CHEBI:15377"/>
        <dbReference type="ChEBI" id="CHEBI:15378"/>
        <dbReference type="ChEBI" id="CHEBI:30616"/>
        <dbReference type="ChEBI" id="CHEBI:43474"/>
        <dbReference type="ChEBI" id="CHEBI:456216"/>
        <dbReference type="EC" id="5.6.2.4"/>
    </reaction>
</comment>
<dbReference type="PROSITE" id="PS51194">
    <property type="entry name" value="HELICASE_CTER"/>
    <property type="match status" value="1"/>
</dbReference>
<keyword evidence="3" id="KW-0378">Hydrolase</keyword>
<dbReference type="EC" id="5.6.2.4" evidence="9"/>
<dbReference type="InterPro" id="IPR014001">
    <property type="entry name" value="Helicase_ATP-bd"/>
</dbReference>
<dbReference type="PROSITE" id="PS51192">
    <property type="entry name" value="HELICASE_ATP_BIND_1"/>
    <property type="match status" value="1"/>
</dbReference>
<evidence type="ECO:0000256" key="11">
    <source>
        <dbReference type="SAM" id="MobiDB-lite"/>
    </source>
</evidence>
<evidence type="ECO:0000256" key="10">
    <source>
        <dbReference type="ARBA" id="ARBA00048988"/>
    </source>
</evidence>
<dbReference type="Pfam" id="PF00270">
    <property type="entry name" value="DEAD"/>
    <property type="match status" value="1"/>
</dbReference>
<feature type="region of interest" description="Disordered" evidence="11">
    <location>
        <begin position="1495"/>
        <end position="1538"/>
    </location>
</feature>
<evidence type="ECO:0000256" key="1">
    <source>
        <dbReference type="ARBA" id="ARBA00010140"/>
    </source>
</evidence>
<dbReference type="InterPro" id="IPR001650">
    <property type="entry name" value="Helicase_C-like"/>
</dbReference>
<dbReference type="InterPro" id="IPR011545">
    <property type="entry name" value="DEAD/DEAH_box_helicase_dom"/>
</dbReference>
<dbReference type="FunFam" id="1.10.3380.10:FF:000012">
    <property type="entry name" value="DEAD/DEAH box DNA helicase"/>
    <property type="match status" value="1"/>
</dbReference>
<dbReference type="InterPro" id="IPR036390">
    <property type="entry name" value="WH_DNA-bd_sf"/>
</dbReference>
<keyword evidence="7" id="KW-0469">Meiosis</keyword>
<dbReference type="GO" id="GO:0007131">
    <property type="term" value="P:reciprocal meiotic recombination"/>
    <property type="evidence" value="ECO:0007669"/>
    <property type="project" value="UniProtKB-ARBA"/>
</dbReference>
<evidence type="ECO:0000256" key="2">
    <source>
        <dbReference type="ARBA" id="ARBA00022741"/>
    </source>
</evidence>
<dbReference type="Proteomes" id="UP000256328">
    <property type="component" value="Unassembled WGS sequence"/>
</dbReference>
<keyword evidence="15" id="KW-1185">Reference proteome</keyword>
<feature type="compositionally biased region" description="Polar residues" evidence="11">
    <location>
        <begin position="1495"/>
        <end position="1507"/>
    </location>
</feature>
<dbReference type="Pfam" id="PF02889">
    <property type="entry name" value="Sec63"/>
    <property type="match status" value="1"/>
</dbReference>
<keyword evidence="4" id="KW-0347">Helicase</keyword>
<dbReference type="SUPFAM" id="SSF46785">
    <property type="entry name" value="Winged helix' DNA-binding domain"/>
    <property type="match status" value="1"/>
</dbReference>
<dbReference type="SUPFAM" id="SSF52540">
    <property type="entry name" value="P-loop containing nucleoside triphosphate hydrolases"/>
    <property type="match status" value="1"/>
</dbReference>
<evidence type="ECO:0000313" key="14">
    <source>
        <dbReference type="EMBL" id="RDW94726.1"/>
    </source>
</evidence>